<evidence type="ECO:0000313" key="2">
    <source>
        <dbReference type="Proteomes" id="UP001165064"/>
    </source>
</evidence>
<protein>
    <submittedName>
        <fullName evidence="1">Unnamed protein product</fullName>
    </submittedName>
</protein>
<dbReference type="EMBL" id="BSXS01005572">
    <property type="protein sequence ID" value="GME84551.1"/>
    <property type="molecule type" value="Genomic_DNA"/>
</dbReference>
<gene>
    <name evidence="1" type="ORF">Amon02_000692200</name>
</gene>
<accession>A0ACB5TAW2</accession>
<keyword evidence="2" id="KW-1185">Reference proteome</keyword>
<evidence type="ECO:0000313" key="1">
    <source>
        <dbReference type="EMBL" id="GME84551.1"/>
    </source>
</evidence>
<sequence length="299" mass="33777">MAPNRVSPITFISISIVLQTIVFAFLFPTTFRVVLHYYVDWFSQTFFMGCFACGLTVISMFLNVLTLRFKDITFHAYTVCFTFISLVLTIVFTAESIVHRNDDWSKYISDGPSNAEYHYEITHVSIPSNLIWLIWFTIPLTFFMAIANYCTYRATPRDDIKLEIPKVKASVRVLLLSNLLISVIIFSLPIVVIAASEENWQPNNGFLGAAIGLSTVNMIMCMFGYGVKVLVFHIPVSLLLLPLFGISVFEIKTLHHTPWTSKLFIVISVLVGVAEVLQVTLIALSVKDSRFQSCTPAKY</sequence>
<organism evidence="1 2">
    <name type="scientific">Ambrosiozyma monospora</name>
    <name type="common">Yeast</name>
    <name type="synonym">Endomycopsis monosporus</name>
    <dbReference type="NCBI Taxonomy" id="43982"/>
    <lineage>
        <taxon>Eukaryota</taxon>
        <taxon>Fungi</taxon>
        <taxon>Dikarya</taxon>
        <taxon>Ascomycota</taxon>
        <taxon>Saccharomycotina</taxon>
        <taxon>Pichiomycetes</taxon>
        <taxon>Pichiales</taxon>
        <taxon>Pichiaceae</taxon>
        <taxon>Ambrosiozyma</taxon>
    </lineage>
</organism>
<dbReference type="Proteomes" id="UP001165064">
    <property type="component" value="Unassembled WGS sequence"/>
</dbReference>
<reference evidence="1" key="1">
    <citation type="submission" date="2023-04" db="EMBL/GenBank/DDBJ databases">
        <title>Ambrosiozyma monospora NBRC 10751.</title>
        <authorList>
            <person name="Ichikawa N."/>
            <person name="Sato H."/>
            <person name="Tonouchi N."/>
        </authorList>
    </citation>
    <scope>NUCLEOTIDE SEQUENCE</scope>
    <source>
        <strain evidence="1">NBRC 10751</strain>
    </source>
</reference>
<proteinExistence type="predicted"/>
<comment type="caution">
    <text evidence="1">The sequence shown here is derived from an EMBL/GenBank/DDBJ whole genome shotgun (WGS) entry which is preliminary data.</text>
</comment>
<name>A0ACB5TAW2_AMBMO</name>